<dbReference type="InterPro" id="IPR050960">
    <property type="entry name" value="AB_hydrolase_4_sf"/>
</dbReference>
<dbReference type="PANTHER" id="PTHR10794:SF94">
    <property type="entry name" value="ESTERASE YHET-RELATED"/>
    <property type="match status" value="1"/>
</dbReference>
<dbReference type="RefSeq" id="WP_251739355.1">
    <property type="nucleotide sequence ID" value="NZ_JBHUOJ010000004.1"/>
</dbReference>
<dbReference type="InterPro" id="IPR012020">
    <property type="entry name" value="ABHD4"/>
</dbReference>
<feature type="domain" description="AB hydrolase-1" evidence="2">
    <location>
        <begin position="62"/>
        <end position="303"/>
    </location>
</feature>
<dbReference type="Proteomes" id="UP001597438">
    <property type="component" value="Unassembled WGS sequence"/>
</dbReference>
<keyword evidence="4" id="KW-1185">Reference proteome</keyword>
<dbReference type="PIRSF" id="PIRSF005211">
    <property type="entry name" value="Ab_hydro_YheT"/>
    <property type="match status" value="1"/>
</dbReference>
<evidence type="ECO:0000313" key="3">
    <source>
        <dbReference type="EMBL" id="MFD2832187.1"/>
    </source>
</evidence>
<sequence>MPVLSSDYIPPRIFRSADAATIYASKFRKVPLPVPERERLELSDGDLLDLEWNYSEKGKTKNAVILLHGLAGTASRPYMQGMAKKFISEGYDAIAMNFRGCSDEPNRKYQSYHAGATEDLQEVIKHVLKNDKYSNLILLGFSLGGNMVLKYLGEKRNRPVEIKAGIAISVPCDLEGSLGAINRMRNFIYSKRFEISLKEQLFARANQYPDEIDRKSIQSCNSLRDIDDLYTSKAHGFTDASDYYTQNSSLQFLQQIKIPDFILNAKNDSFLSEKCYSIDIAEISEKIFLEMPDYGGHVGFVTHSTTYYHEKRAFEFAMEQVEKSSKSTH</sequence>
<dbReference type="PANTHER" id="PTHR10794">
    <property type="entry name" value="ABHYDROLASE DOMAIN-CONTAINING PROTEIN"/>
    <property type="match status" value="1"/>
</dbReference>
<reference evidence="4" key="1">
    <citation type="journal article" date="2019" name="Int. J. Syst. Evol. Microbiol.">
        <title>The Global Catalogue of Microorganisms (GCM) 10K type strain sequencing project: providing services to taxonomists for standard genome sequencing and annotation.</title>
        <authorList>
            <consortium name="The Broad Institute Genomics Platform"/>
            <consortium name="The Broad Institute Genome Sequencing Center for Infectious Disease"/>
            <person name="Wu L."/>
            <person name="Ma J."/>
        </authorList>
    </citation>
    <scope>NUCLEOTIDE SEQUENCE [LARGE SCALE GENOMIC DNA]</scope>
    <source>
        <strain evidence="4">KCTC 52925</strain>
    </source>
</reference>
<name>A0ABW5X1J4_9FLAO</name>
<evidence type="ECO:0000256" key="1">
    <source>
        <dbReference type="ARBA" id="ARBA00010884"/>
    </source>
</evidence>
<organism evidence="3 4">
    <name type="scientific">Christiangramia antarctica</name>
    <dbReference type="NCBI Taxonomy" id="2058158"/>
    <lineage>
        <taxon>Bacteria</taxon>
        <taxon>Pseudomonadati</taxon>
        <taxon>Bacteroidota</taxon>
        <taxon>Flavobacteriia</taxon>
        <taxon>Flavobacteriales</taxon>
        <taxon>Flavobacteriaceae</taxon>
        <taxon>Christiangramia</taxon>
    </lineage>
</organism>
<comment type="similarity">
    <text evidence="1">Belongs to the AB hydrolase superfamily. AB hydrolase 4 family.</text>
</comment>
<protein>
    <submittedName>
        <fullName evidence="3">YheT family hydrolase</fullName>
    </submittedName>
</protein>
<dbReference type="InterPro" id="IPR000073">
    <property type="entry name" value="AB_hydrolase_1"/>
</dbReference>
<dbReference type="Gene3D" id="3.40.50.1820">
    <property type="entry name" value="alpha/beta hydrolase"/>
    <property type="match status" value="1"/>
</dbReference>
<comment type="caution">
    <text evidence="3">The sequence shown here is derived from an EMBL/GenBank/DDBJ whole genome shotgun (WGS) entry which is preliminary data.</text>
</comment>
<dbReference type="EMBL" id="JBHUOJ010000004">
    <property type="protein sequence ID" value="MFD2832187.1"/>
    <property type="molecule type" value="Genomic_DNA"/>
</dbReference>
<dbReference type="Pfam" id="PF00561">
    <property type="entry name" value="Abhydrolase_1"/>
    <property type="match status" value="1"/>
</dbReference>
<dbReference type="GO" id="GO:0016787">
    <property type="term" value="F:hydrolase activity"/>
    <property type="evidence" value="ECO:0007669"/>
    <property type="project" value="UniProtKB-KW"/>
</dbReference>
<dbReference type="SUPFAM" id="SSF53474">
    <property type="entry name" value="alpha/beta-Hydrolases"/>
    <property type="match status" value="1"/>
</dbReference>
<gene>
    <name evidence="3" type="ORF">ACFSYS_02745</name>
</gene>
<keyword evidence="3" id="KW-0378">Hydrolase</keyword>
<accession>A0ABW5X1J4</accession>
<dbReference type="InterPro" id="IPR029058">
    <property type="entry name" value="AB_hydrolase_fold"/>
</dbReference>
<evidence type="ECO:0000313" key="4">
    <source>
        <dbReference type="Proteomes" id="UP001597438"/>
    </source>
</evidence>
<evidence type="ECO:0000259" key="2">
    <source>
        <dbReference type="Pfam" id="PF00561"/>
    </source>
</evidence>
<proteinExistence type="inferred from homology"/>